<dbReference type="Proteomes" id="UP001206788">
    <property type="component" value="Unassembled WGS sequence"/>
</dbReference>
<keyword evidence="2" id="KW-1185">Reference proteome</keyword>
<gene>
    <name evidence="1" type="ORF">NY014_12025</name>
</gene>
<evidence type="ECO:0000313" key="1">
    <source>
        <dbReference type="EMBL" id="MCS5491165.1"/>
    </source>
</evidence>
<evidence type="ECO:0000313" key="2">
    <source>
        <dbReference type="Proteomes" id="UP001206788"/>
    </source>
</evidence>
<proteinExistence type="predicted"/>
<sequence>MNFKGKKKKLCREEGGFGYETQLVKFKNGKEIRCIVNSKTENDLIVKLVGSSEQTLYKLADIASITQLSESLMLTFPLTEQELVDLVSYLEGLG</sequence>
<name>A0ABT2G7A5_9BACT</name>
<accession>A0ABT2G7A5</accession>
<organism evidence="1 2">
    <name type="scientific">Algoriphagus limi</name>
    <dbReference type="NCBI Taxonomy" id="2975273"/>
    <lineage>
        <taxon>Bacteria</taxon>
        <taxon>Pseudomonadati</taxon>
        <taxon>Bacteroidota</taxon>
        <taxon>Cytophagia</taxon>
        <taxon>Cytophagales</taxon>
        <taxon>Cyclobacteriaceae</taxon>
        <taxon>Algoriphagus</taxon>
    </lineage>
</organism>
<dbReference type="EMBL" id="JANWGH010000002">
    <property type="protein sequence ID" value="MCS5491165.1"/>
    <property type="molecule type" value="Genomic_DNA"/>
</dbReference>
<dbReference type="RefSeq" id="WP_259414826.1">
    <property type="nucleotide sequence ID" value="NZ_JANWGH010000002.1"/>
</dbReference>
<comment type="caution">
    <text evidence="1">The sequence shown here is derived from an EMBL/GenBank/DDBJ whole genome shotgun (WGS) entry which is preliminary data.</text>
</comment>
<reference evidence="1 2" key="1">
    <citation type="submission" date="2022-08" db="EMBL/GenBank/DDBJ databases">
        <title>Algoriphagus sp. CAU 1643 isolated from mud.</title>
        <authorList>
            <person name="Kim W."/>
        </authorList>
    </citation>
    <scope>NUCLEOTIDE SEQUENCE [LARGE SCALE GENOMIC DNA]</scope>
    <source>
        <strain evidence="1 2">CAU 1643</strain>
    </source>
</reference>
<protein>
    <submittedName>
        <fullName evidence="1">Uncharacterized protein</fullName>
    </submittedName>
</protein>